<gene>
    <name evidence="2" type="ORF">ACFP1B_32195</name>
</gene>
<comment type="caution">
    <text evidence="2">The sequence shown here is derived from an EMBL/GenBank/DDBJ whole genome shotgun (WGS) entry which is preliminary data.</text>
</comment>
<dbReference type="Pfam" id="PF08843">
    <property type="entry name" value="AbiEii"/>
    <property type="match status" value="1"/>
</dbReference>
<sequence>MSAADRPVPGEPVFDDPALAPRWRAARRAVQDHLLRVIAGSPWGDQLVLRGSLPLQAWVGAAAREPGDLDWIASVPAAEEFVDRLDPYPYVAGIEAVQHWPEAAHGAAAPELWTDEESHETAGARPVPAPEGLRWVEIEGPDDIDPPPSPAEEVVAVLTAGPPPPGGIRVDPLRVTSDGVWMYREYETPGVRVVVPWQADGLPPGELRMDFAQDERLPEAPVWTACPRGDGGPPTPVRTASPGLSLAWKLLWLAEDQEAEGRSAAKDLYDAVLLAEHGRTVLPPRLLHTVLGPHGPWFTPGAVLDWLVDWSAFHAAHPWVDSGPDLLRERLAAALPPLLERSAPQPGRPDRTGRPPGARTGVCSAGRPVRPRRTLGRSPTAPERTASDGSGRHRTAPERARRRHSPTGPTREAT</sequence>
<dbReference type="GO" id="GO:0016740">
    <property type="term" value="F:transferase activity"/>
    <property type="evidence" value="ECO:0007669"/>
    <property type="project" value="UniProtKB-KW"/>
</dbReference>
<keyword evidence="2" id="KW-0808">Transferase</keyword>
<evidence type="ECO:0000313" key="2">
    <source>
        <dbReference type="EMBL" id="MFC5918057.1"/>
    </source>
</evidence>
<evidence type="ECO:0000256" key="1">
    <source>
        <dbReference type="SAM" id="MobiDB-lite"/>
    </source>
</evidence>
<reference evidence="3" key="1">
    <citation type="journal article" date="2019" name="Int. J. Syst. Evol. Microbiol.">
        <title>The Global Catalogue of Microorganisms (GCM) 10K type strain sequencing project: providing services to taxonomists for standard genome sequencing and annotation.</title>
        <authorList>
            <consortium name="The Broad Institute Genomics Platform"/>
            <consortium name="The Broad Institute Genome Sequencing Center for Infectious Disease"/>
            <person name="Wu L."/>
            <person name="Ma J."/>
        </authorList>
    </citation>
    <scope>NUCLEOTIDE SEQUENCE [LARGE SCALE GENOMIC DNA]</scope>
    <source>
        <strain evidence="3">JCM 4147</strain>
    </source>
</reference>
<feature type="region of interest" description="Disordered" evidence="1">
    <location>
        <begin position="338"/>
        <end position="414"/>
    </location>
</feature>
<organism evidence="2 3">
    <name type="scientific">Streptomyces pulveraceus</name>
    <dbReference type="NCBI Taxonomy" id="68258"/>
    <lineage>
        <taxon>Bacteria</taxon>
        <taxon>Bacillati</taxon>
        <taxon>Actinomycetota</taxon>
        <taxon>Actinomycetes</taxon>
        <taxon>Kitasatosporales</taxon>
        <taxon>Streptomycetaceae</taxon>
        <taxon>Streptomyces</taxon>
    </lineage>
</organism>
<dbReference type="Proteomes" id="UP001596200">
    <property type="component" value="Unassembled WGS sequence"/>
</dbReference>
<keyword evidence="3" id="KW-1185">Reference proteome</keyword>
<dbReference type="EMBL" id="JBHSPU010000032">
    <property type="protein sequence ID" value="MFC5918057.1"/>
    <property type="molecule type" value="Genomic_DNA"/>
</dbReference>
<dbReference type="RefSeq" id="WP_344516713.1">
    <property type="nucleotide sequence ID" value="NZ_BAAATU010000041.1"/>
</dbReference>
<name>A0ABW1GWX9_9ACTN</name>
<proteinExistence type="predicted"/>
<dbReference type="InterPro" id="IPR014942">
    <property type="entry name" value="AbiEii"/>
</dbReference>
<protein>
    <submittedName>
        <fullName evidence="2">Nucleotidyl transferase AbiEii/AbiGii toxin family protein</fullName>
    </submittedName>
</protein>
<accession>A0ABW1GWX9</accession>
<evidence type="ECO:0000313" key="3">
    <source>
        <dbReference type="Proteomes" id="UP001596200"/>
    </source>
</evidence>